<evidence type="ECO:0000256" key="6">
    <source>
        <dbReference type="ARBA" id="ARBA00022801"/>
    </source>
</evidence>
<keyword evidence="9" id="KW-0238">DNA-binding</keyword>
<evidence type="ECO:0000256" key="5">
    <source>
        <dbReference type="ARBA" id="ARBA00022759"/>
    </source>
</evidence>
<dbReference type="PROSITE" id="PS50994">
    <property type="entry name" value="INTEGRASE"/>
    <property type="match status" value="1"/>
</dbReference>
<feature type="domain" description="Integrase catalytic" evidence="12">
    <location>
        <begin position="64"/>
        <end position="160"/>
    </location>
</feature>
<protein>
    <recommendedName>
        <fullName evidence="16">Integrase</fullName>
    </recommendedName>
</protein>
<dbReference type="InterPro" id="IPR036862">
    <property type="entry name" value="Integrase_C_dom_sf_retrovir"/>
</dbReference>
<proteinExistence type="predicted"/>
<reference evidence="14" key="1">
    <citation type="submission" date="2019-04" db="EMBL/GenBank/DDBJ databases">
        <title>Genome assembly of Zosterops borbonicus 15179.</title>
        <authorList>
            <person name="Leroy T."/>
            <person name="Anselmetti Y."/>
            <person name="Tilak M.-K."/>
            <person name="Nabholz B."/>
        </authorList>
    </citation>
    <scope>NUCLEOTIDE SEQUENCE</scope>
    <source>
        <strain evidence="14">HGM_15179</strain>
        <tissue evidence="14">Muscle</tissue>
    </source>
</reference>
<dbReference type="InterPro" id="IPR036397">
    <property type="entry name" value="RNaseH_sf"/>
</dbReference>
<dbReference type="PROSITE" id="PS51027">
    <property type="entry name" value="INTEGRASE_DBD"/>
    <property type="match status" value="1"/>
</dbReference>
<dbReference type="Gene3D" id="2.30.30.10">
    <property type="entry name" value="Integrase, C-terminal domain superfamily, retroviral"/>
    <property type="match status" value="1"/>
</dbReference>
<dbReference type="OrthoDB" id="9308938at2759"/>
<keyword evidence="6" id="KW-0378">Hydrolase</keyword>
<evidence type="ECO:0000256" key="3">
    <source>
        <dbReference type="ARBA" id="ARBA00022722"/>
    </source>
</evidence>
<dbReference type="Proteomes" id="UP000796761">
    <property type="component" value="Unassembled WGS sequence"/>
</dbReference>
<evidence type="ECO:0000313" key="15">
    <source>
        <dbReference type="Proteomes" id="UP000796761"/>
    </source>
</evidence>
<keyword evidence="3" id="KW-0540">Nuclease</keyword>
<evidence type="ECO:0008006" key="16">
    <source>
        <dbReference type="Google" id="ProtNLM"/>
    </source>
</evidence>
<evidence type="ECO:0000313" key="14">
    <source>
        <dbReference type="EMBL" id="TRZ07492.1"/>
    </source>
</evidence>
<keyword evidence="7" id="KW-0229">DNA integration</keyword>
<gene>
    <name evidence="14" type="ORF">HGM15179_019616</name>
</gene>
<keyword evidence="1" id="KW-0808">Transferase</keyword>
<dbReference type="PANTHER" id="PTHR41694">
    <property type="entry name" value="ENDOGENOUS RETROVIRUS GROUP K MEMBER POL PROTEIN"/>
    <property type="match status" value="1"/>
</dbReference>
<dbReference type="GO" id="GO:0003964">
    <property type="term" value="F:RNA-directed DNA polymerase activity"/>
    <property type="evidence" value="ECO:0007669"/>
    <property type="project" value="UniProtKB-KW"/>
</dbReference>
<dbReference type="GO" id="GO:0046872">
    <property type="term" value="F:metal ion binding"/>
    <property type="evidence" value="ECO:0007669"/>
    <property type="project" value="UniProtKB-KW"/>
</dbReference>
<evidence type="ECO:0000259" key="13">
    <source>
        <dbReference type="PROSITE" id="PS51027"/>
    </source>
</evidence>
<dbReference type="GO" id="GO:0015074">
    <property type="term" value="P:DNA integration"/>
    <property type="evidence" value="ECO:0007669"/>
    <property type="project" value="UniProtKB-KW"/>
</dbReference>
<dbReference type="GO" id="GO:0035613">
    <property type="term" value="F:RNA stem-loop binding"/>
    <property type="evidence" value="ECO:0007669"/>
    <property type="project" value="TreeGrafter"/>
</dbReference>
<dbReference type="InterPro" id="IPR001037">
    <property type="entry name" value="Integrase_C_retrovir"/>
</dbReference>
<feature type="region of interest" description="Disordered" evidence="11">
    <location>
        <begin position="224"/>
        <end position="248"/>
    </location>
</feature>
<evidence type="ECO:0000256" key="2">
    <source>
        <dbReference type="ARBA" id="ARBA00022695"/>
    </source>
</evidence>
<dbReference type="GO" id="GO:0003677">
    <property type="term" value="F:DNA binding"/>
    <property type="evidence" value="ECO:0007669"/>
    <property type="project" value="UniProtKB-KW"/>
</dbReference>
<evidence type="ECO:0000256" key="9">
    <source>
        <dbReference type="ARBA" id="ARBA00023125"/>
    </source>
</evidence>
<evidence type="ECO:0000256" key="1">
    <source>
        <dbReference type="ARBA" id="ARBA00022679"/>
    </source>
</evidence>
<evidence type="ECO:0000256" key="11">
    <source>
        <dbReference type="SAM" id="MobiDB-lite"/>
    </source>
</evidence>
<keyword evidence="2" id="KW-0548">Nucleotidyltransferase</keyword>
<evidence type="ECO:0000256" key="7">
    <source>
        <dbReference type="ARBA" id="ARBA00022908"/>
    </source>
</evidence>
<dbReference type="PANTHER" id="PTHR41694:SF3">
    <property type="entry name" value="RNA-DIRECTED DNA POLYMERASE-RELATED"/>
    <property type="match status" value="1"/>
</dbReference>
<feature type="DNA-binding region" description="Integrase-type" evidence="10">
    <location>
        <begin position="172"/>
        <end position="219"/>
    </location>
</feature>
<comment type="caution">
    <text evidence="14">The sequence shown here is derived from an EMBL/GenBank/DDBJ whole genome shotgun (WGS) entry which is preliminary data.</text>
</comment>
<dbReference type="AlphaFoldDB" id="A0A8K1FXG9"/>
<evidence type="ECO:0000256" key="8">
    <source>
        <dbReference type="ARBA" id="ARBA00022918"/>
    </source>
</evidence>
<evidence type="ECO:0000256" key="10">
    <source>
        <dbReference type="PROSITE-ProRule" id="PRU00506"/>
    </source>
</evidence>
<dbReference type="GO" id="GO:0004519">
    <property type="term" value="F:endonuclease activity"/>
    <property type="evidence" value="ECO:0007669"/>
    <property type="project" value="UniProtKB-KW"/>
</dbReference>
<dbReference type="EMBL" id="SWJQ01001755">
    <property type="protein sequence ID" value="TRZ07492.1"/>
    <property type="molecule type" value="Genomic_DNA"/>
</dbReference>
<organism evidence="14 15">
    <name type="scientific">Zosterops borbonicus</name>
    <dbReference type="NCBI Taxonomy" id="364589"/>
    <lineage>
        <taxon>Eukaryota</taxon>
        <taxon>Metazoa</taxon>
        <taxon>Chordata</taxon>
        <taxon>Craniata</taxon>
        <taxon>Vertebrata</taxon>
        <taxon>Euteleostomi</taxon>
        <taxon>Archelosauria</taxon>
        <taxon>Archosauria</taxon>
        <taxon>Dinosauria</taxon>
        <taxon>Saurischia</taxon>
        <taxon>Theropoda</taxon>
        <taxon>Coelurosauria</taxon>
        <taxon>Aves</taxon>
        <taxon>Neognathae</taxon>
        <taxon>Neoaves</taxon>
        <taxon>Telluraves</taxon>
        <taxon>Australaves</taxon>
        <taxon>Passeriformes</taxon>
        <taxon>Sylvioidea</taxon>
        <taxon>Zosteropidae</taxon>
        <taxon>Zosterops</taxon>
    </lineage>
</organism>
<evidence type="ECO:0000256" key="4">
    <source>
        <dbReference type="ARBA" id="ARBA00022723"/>
    </source>
</evidence>
<dbReference type="InterPro" id="IPR001584">
    <property type="entry name" value="Integrase_cat-core"/>
</dbReference>
<keyword evidence="15" id="KW-1185">Reference proteome</keyword>
<name>A0A8K1FXG9_9PASS</name>
<dbReference type="SUPFAM" id="SSF50122">
    <property type="entry name" value="DNA-binding domain of retroviral integrase"/>
    <property type="match status" value="1"/>
</dbReference>
<feature type="domain" description="Integrase-type" evidence="13">
    <location>
        <begin position="172"/>
        <end position="219"/>
    </location>
</feature>
<feature type="region of interest" description="Disordered" evidence="11">
    <location>
        <begin position="1"/>
        <end position="63"/>
    </location>
</feature>
<dbReference type="InterPro" id="IPR012337">
    <property type="entry name" value="RNaseH-like_sf"/>
</dbReference>
<keyword evidence="4" id="KW-0479">Metal-binding</keyword>
<dbReference type="Gene3D" id="3.30.420.10">
    <property type="entry name" value="Ribonuclease H-like superfamily/Ribonuclease H"/>
    <property type="match status" value="1"/>
</dbReference>
<keyword evidence="5" id="KW-0255">Endonuclease</keyword>
<dbReference type="SUPFAM" id="SSF53098">
    <property type="entry name" value="Ribonuclease H-like"/>
    <property type="match status" value="1"/>
</dbReference>
<dbReference type="Pfam" id="PF00552">
    <property type="entry name" value="IN_DBD_C"/>
    <property type="match status" value="1"/>
</dbReference>
<dbReference type="GO" id="GO:0016787">
    <property type="term" value="F:hydrolase activity"/>
    <property type="evidence" value="ECO:0007669"/>
    <property type="project" value="UniProtKB-KW"/>
</dbReference>
<accession>A0A8K1FXG9</accession>
<keyword evidence="8" id="KW-0695">RNA-directed DNA polymerase</keyword>
<evidence type="ECO:0000259" key="12">
    <source>
        <dbReference type="PROSITE" id="PS50994"/>
    </source>
</evidence>
<sequence length="248" mass="27008">MKGAMVPVSPTLQDVLDRMTQTEEVSLPVPRQTKREQEVAQPPHSGGVVKDEESGGAEGGTVMGVPVEMKTDNGPAYVSQQIAKFMQKWGVKHTTGIPHSSTGQAIVERANRTQKEYLAKQKQNCAIDVVSRLSKVLFTLNYLCLAEGREEPVVVVHHHAVKEGRPQAIPGLYVYHKNMRTGEWQGPSPALFNGRGYMCVSTGAGPVWVPNQFTHACPKSMIPASSDNDIDNNHLPGAPSDNSETDEN</sequence>